<proteinExistence type="predicted"/>
<accession>A0ABP0LFU1</accession>
<dbReference type="EMBL" id="CAXAMM010016102">
    <property type="protein sequence ID" value="CAK9038026.1"/>
    <property type="molecule type" value="Genomic_DNA"/>
</dbReference>
<reference evidence="2 3" key="1">
    <citation type="submission" date="2024-02" db="EMBL/GenBank/DDBJ databases">
        <authorList>
            <person name="Chen Y."/>
            <person name="Shah S."/>
            <person name="Dougan E. K."/>
            <person name="Thang M."/>
            <person name="Chan C."/>
        </authorList>
    </citation>
    <scope>NUCLEOTIDE SEQUENCE [LARGE SCALE GENOMIC DNA]</scope>
</reference>
<organism evidence="2 3">
    <name type="scientific">Durusdinium trenchii</name>
    <dbReference type="NCBI Taxonomy" id="1381693"/>
    <lineage>
        <taxon>Eukaryota</taxon>
        <taxon>Sar</taxon>
        <taxon>Alveolata</taxon>
        <taxon>Dinophyceae</taxon>
        <taxon>Suessiales</taxon>
        <taxon>Symbiodiniaceae</taxon>
        <taxon>Durusdinium</taxon>
    </lineage>
</organism>
<keyword evidence="3" id="KW-1185">Reference proteome</keyword>
<protein>
    <submittedName>
        <fullName evidence="2">Uncharacterized protein</fullName>
    </submittedName>
</protein>
<feature type="non-terminal residue" evidence="2">
    <location>
        <position position="1"/>
    </location>
</feature>
<feature type="compositionally biased region" description="Low complexity" evidence="1">
    <location>
        <begin position="25"/>
        <end position="35"/>
    </location>
</feature>
<gene>
    <name evidence="2" type="ORF">SCF082_LOCUS22424</name>
</gene>
<dbReference type="Proteomes" id="UP001642464">
    <property type="component" value="Unassembled WGS sequence"/>
</dbReference>
<sequence length="118" mass="12955">PQLPLWRAELRVRNESDVTELGTPSSADTSTAASDNETGEVTHFKLIVKSTFLEFVQADDFRLMRCKSAPALHEGPSRVWATGTPGSLSDAVRGLFVACLGRLQALCLVLEVRRLSQR</sequence>
<feature type="region of interest" description="Disordered" evidence="1">
    <location>
        <begin position="16"/>
        <end position="36"/>
    </location>
</feature>
<evidence type="ECO:0000256" key="1">
    <source>
        <dbReference type="SAM" id="MobiDB-lite"/>
    </source>
</evidence>
<name>A0ABP0LFU1_9DINO</name>
<evidence type="ECO:0000313" key="3">
    <source>
        <dbReference type="Proteomes" id="UP001642464"/>
    </source>
</evidence>
<comment type="caution">
    <text evidence="2">The sequence shown here is derived from an EMBL/GenBank/DDBJ whole genome shotgun (WGS) entry which is preliminary data.</text>
</comment>
<evidence type="ECO:0000313" key="2">
    <source>
        <dbReference type="EMBL" id="CAK9038026.1"/>
    </source>
</evidence>
<feature type="non-terminal residue" evidence="2">
    <location>
        <position position="118"/>
    </location>
</feature>